<accession>F0UEN6</accession>
<reference evidence="4" key="1">
    <citation type="submission" date="2008-07" db="EMBL/GenBank/DDBJ databases">
        <title>Annotation of Ajellomyces capsulatus strain H88.</title>
        <authorList>
            <person name="Champion M."/>
            <person name="Cuomo C."/>
            <person name="Ma L.-J."/>
            <person name="Henn M.R."/>
            <person name="Sil A."/>
            <person name="Goldman B."/>
            <person name="Young S.K."/>
            <person name="Kodira C.D."/>
            <person name="Zeng Q."/>
            <person name="Koehrsen M."/>
            <person name="Alvarado L."/>
            <person name="Berlin A."/>
            <person name="Borenstein D."/>
            <person name="Chen Z."/>
            <person name="Engels R."/>
            <person name="Freedman E."/>
            <person name="Gellesch M."/>
            <person name="Goldberg J."/>
            <person name="Griggs A."/>
            <person name="Gujja S."/>
            <person name="Heiman D."/>
            <person name="Hepburn T."/>
            <person name="Howarth C."/>
            <person name="Jen D."/>
            <person name="Larson L."/>
            <person name="Lewis B."/>
            <person name="Mehta T."/>
            <person name="Park D."/>
            <person name="Pearson M."/>
            <person name="Roberts A."/>
            <person name="Saif S."/>
            <person name="Shea T."/>
            <person name="Shenoy N."/>
            <person name="Sisk P."/>
            <person name="Stolte C."/>
            <person name="Sykes S."/>
            <person name="Walk T."/>
            <person name="White J."/>
            <person name="Yandava C."/>
            <person name="Klein B."/>
            <person name="McEwen J.G."/>
            <person name="Puccia R."/>
            <person name="Goldman G.H."/>
            <person name="Felipe M.S."/>
            <person name="Nino-Vega G."/>
            <person name="San-Blas G."/>
            <person name="Taylor J."/>
            <person name="Mendoza L."/>
            <person name="Galagan J."/>
            <person name="Nusbaum C."/>
            <person name="Birren B."/>
        </authorList>
    </citation>
    <scope>NUCLEOTIDE SEQUENCE [LARGE SCALE GENOMIC DNA]</scope>
    <source>
        <strain evidence="4">H88</strain>
    </source>
</reference>
<evidence type="ECO:0000256" key="1">
    <source>
        <dbReference type="SAM" id="MobiDB-lite"/>
    </source>
</evidence>
<proteinExistence type="predicted"/>
<feature type="region of interest" description="Disordered" evidence="1">
    <location>
        <begin position="46"/>
        <end position="66"/>
    </location>
</feature>
<dbReference type="Proteomes" id="UP000008142">
    <property type="component" value="Unassembled WGS sequence"/>
</dbReference>
<evidence type="ECO:0000259" key="2">
    <source>
        <dbReference type="Pfam" id="PF24968"/>
    </source>
</evidence>
<gene>
    <name evidence="3" type="ORF">HCEG_03981</name>
</gene>
<evidence type="ECO:0000313" key="3">
    <source>
        <dbReference type="EMBL" id="EGC44766.1"/>
    </source>
</evidence>
<dbReference type="Pfam" id="PF24968">
    <property type="entry name" value="DUF7770"/>
    <property type="match status" value="1"/>
</dbReference>
<protein>
    <recommendedName>
        <fullName evidence="2">DUF7770 domain-containing protein</fullName>
    </recommendedName>
</protein>
<dbReference type="OrthoDB" id="3527137at2759"/>
<sequence length="217" mass="23988">MKEKVWEHGAGRLDKSNTWMCHAQSLVCLSLERGWGVSSENKVVEEQRIERASPRPPPVNGTLENKYTPSAEETSLHSHCVVVAEAFDCKAKCMTSKAWLDHKAWKTEVQAILILGILEKKVSFIHICAYQNEGNKGDEDGRPPTNHWAAFLQANGRGSVRLDMIPGDGADGLTGMLVIESKTYGFTYNATQRVSFATLGQLTVQTITDLVSQLGRD</sequence>
<dbReference type="STRING" id="544711.F0UEN6"/>
<dbReference type="OMA" id="FIHICAY"/>
<feature type="domain" description="DUF7770" evidence="2">
    <location>
        <begin position="125"/>
        <end position="217"/>
    </location>
</feature>
<dbReference type="EMBL" id="DS990638">
    <property type="protein sequence ID" value="EGC44766.1"/>
    <property type="molecule type" value="Genomic_DNA"/>
</dbReference>
<dbReference type="HOGENOM" id="CLU_1282919_0_0_1"/>
<evidence type="ECO:0000313" key="4">
    <source>
        <dbReference type="Proteomes" id="UP000008142"/>
    </source>
</evidence>
<dbReference type="AlphaFoldDB" id="F0UEN6"/>
<dbReference type="InterPro" id="IPR056672">
    <property type="entry name" value="DUF7770"/>
</dbReference>
<organism evidence="4">
    <name type="scientific">Ajellomyces capsulatus (strain H88)</name>
    <name type="common">Darling's disease fungus</name>
    <name type="synonym">Histoplasma capsulatum</name>
    <dbReference type="NCBI Taxonomy" id="544711"/>
    <lineage>
        <taxon>Eukaryota</taxon>
        <taxon>Fungi</taxon>
        <taxon>Dikarya</taxon>
        <taxon>Ascomycota</taxon>
        <taxon>Pezizomycotina</taxon>
        <taxon>Eurotiomycetes</taxon>
        <taxon>Eurotiomycetidae</taxon>
        <taxon>Onygenales</taxon>
        <taxon>Ajellomycetaceae</taxon>
        <taxon>Histoplasma</taxon>
    </lineage>
</organism>
<name>F0UEN6_AJEC8</name>